<dbReference type="Proteomes" id="UP000263900">
    <property type="component" value="Chromosome"/>
</dbReference>
<dbReference type="RefSeq" id="WP_119049758.1">
    <property type="nucleotide sequence ID" value="NZ_CP032157.1"/>
</dbReference>
<protein>
    <submittedName>
        <fullName evidence="2">Uncharacterized protein</fullName>
    </submittedName>
</protein>
<dbReference type="AlphaFoldDB" id="A0A3B7MLR0"/>
<feature type="chain" id="PRO_5017701348" evidence="1">
    <location>
        <begin position="24"/>
        <end position="809"/>
    </location>
</feature>
<keyword evidence="3" id="KW-1185">Reference proteome</keyword>
<keyword evidence="1" id="KW-0732">Signal</keyword>
<name>A0A3B7MLR0_9BACT</name>
<dbReference type="OrthoDB" id="603825at2"/>
<reference evidence="2 3" key="1">
    <citation type="submission" date="2018-09" db="EMBL/GenBank/DDBJ databases">
        <title>Genome sequencing of strain 6GH32-13.</title>
        <authorList>
            <person name="Weon H.-Y."/>
            <person name="Heo J."/>
            <person name="Kwon S.-W."/>
        </authorList>
    </citation>
    <scope>NUCLEOTIDE SEQUENCE [LARGE SCALE GENOMIC DNA]</scope>
    <source>
        <strain evidence="2 3">5GH32-13</strain>
    </source>
</reference>
<gene>
    <name evidence="2" type="ORF">D3H65_07840</name>
</gene>
<accession>A0A3B7MLR0</accession>
<evidence type="ECO:0000313" key="2">
    <source>
        <dbReference type="EMBL" id="AXY73896.1"/>
    </source>
</evidence>
<feature type="signal peptide" evidence="1">
    <location>
        <begin position="1"/>
        <end position="23"/>
    </location>
</feature>
<evidence type="ECO:0000313" key="3">
    <source>
        <dbReference type="Proteomes" id="UP000263900"/>
    </source>
</evidence>
<dbReference type="KEGG" id="pseg:D3H65_07840"/>
<dbReference type="EMBL" id="CP032157">
    <property type="protein sequence ID" value="AXY73896.1"/>
    <property type="molecule type" value="Genomic_DNA"/>
</dbReference>
<proteinExistence type="predicted"/>
<organism evidence="2 3">
    <name type="scientific">Paraflavitalea soli</name>
    <dbReference type="NCBI Taxonomy" id="2315862"/>
    <lineage>
        <taxon>Bacteria</taxon>
        <taxon>Pseudomonadati</taxon>
        <taxon>Bacteroidota</taxon>
        <taxon>Chitinophagia</taxon>
        <taxon>Chitinophagales</taxon>
        <taxon>Chitinophagaceae</taxon>
        <taxon>Paraflavitalea</taxon>
    </lineage>
</organism>
<dbReference type="PROSITE" id="PS51257">
    <property type="entry name" value="PROKAR_LIPOPROTEIN"/>
    <property type="match status" value="1"/>
</dbReference>
<sequence length="809" mass="89514">MKLLFRRLILPVLCILVSCQVHAQPAGASLPPFVTAPGKPLQISGVYPHLAVFNEGGGAKCAGDGSEGGIGAVTPWAGKLWMITYSPHCPNGSSDKLYSIDEGLNLYAHPESVGGTPANRMIHRESNQLITGSYFIDSTGNIRTVPLTVMPGRMTATARHLSDPANKVYFYDMEGMLYEVNVHTLAVNKLFNKPVPGWHGKGGYTAQKQLIIANNGEHKVFDIKSTDLQVGGAPVSKEDMGVLASWDGKTWKIIERKQFTDVTGPGGIYGAPDDAAPAWSIGWDKRSVILKLLDGGQWFTYRLPKATHTYDHWGGWYTEWPRIREIGNNKMLMDMHGMFYDFPRNFSYAHHGGLFPISTHLRYIPDFCHWNGQLVLATDETTILENPYAGRSQSNLWFGTPADLQQWGAPNAWGGVWIKDTVKSGVASDAFLINGFAKKVLHLSHEAGEAVTFTIETDKDGTNNWQAYTTVTVPAHGYRYYIFPTGAEAGWVRVKPNRNCIASAFFHFSATAHEQPAGLFNTLAGIDEPGEIQASFIRPAAHNKNLQVLQSKANGAHTYTEVNESLTFIPAVTDSLQKLQQILTVKRDFETDDASVIIHDKTGSFRLPKTSAAYDNPFAAGWPRGIRELESERFMLNAHGTLYEVGRESGYIAIRPITTHKKKMVDYCTWRGLLVISGTKNNAQPDGHYFQDAAHTNGLWFGAIDDLWKLGKPVGEGGLWKNAIVKANTPSLPFLMTGYDKKSISLTADQDLTVTLEVNTDLSGWHTYKEIKVPAGKTIQHVFPDGFSAHWIRAKTNRNGKVTAWLKYE</sequence>
<evidence type="ECO:0000256" key="1">
    <source>
        <dbReference type="SAM" id="SignalP"/>
    </source>
</evidence>